<dbReference type="InterPro" id="IPR001461">
    <property type="entry name" value="Aspartic_peptidase_A1"/>
</dbReference>
<feature type="compositionally biased region" description="Polar residues" evidence="2">
    <location>
        <begin position="931"/>
        <end position="940"/>
    </location>
</feature>
<evidence type="ECO:0000313" key="7">
    <source>
        <dbReference type="Proteomes" id="UP000054248"/>
    </source>
</evidence>
<dbReference type="PROSITE" id="PS51767">
    <property type="entry name" value="PEPTIDASE_A1"/>
    <property type="match status" value="1"/>
</dbReference>
<dbReference type="OrthoDB" id="2747330at2759"/>
<feature type="compositionally biased region" description="Low complexity" evidence="2">
    <location>
        <begin position="954"/>
        <end position="965"/>
    </location>
</feature>
<evidence type="ECO:0000313" key="6">
    <source>
        <dbReference type="EMBL" id="KIO31051.1"/>
    </source>
</evidence>
<dbReference type="GO" id="GO:0006508">
    <property type="term" value="P:proteolysis"/>
    <property type="evidence" value="ECO:0007669"/>
    <property type="project" value="InterPro"/>
</dbReference>
<name>A0A0C3QR06_9AGAM</name>
<evidence type="ECO:0000256" key="2">
    <source>
        <dbReference type="SAM" id="MobiDB-lite"/>
    </source>
</evidence>
<dbReference type="PANTHER" id="PTHR47966:SF51">
    <property type="entry name" value="BETA-SITE APP-CLEAVING ENZYME, ISOFORM A-RELATED"/>
    <property type="match status" value="1"/>
</dbReference>
<sequence length="1038" mass="110008">MRSVALALCFLLPLTSAVKTTLRRVETTRSTAGPRALYPVINAATGEDDVDLVNSLNVVYMAAISIGGVDYTVQLDSGSSDLWVRPHGTGTLAGATDTQLTYNITYSIGYAAGNIVTVPVEFAGYTVASQAVLQVTSSDNPVFSFGADGVFGLGFTSLSNVDRTVTAAGGDYGHDFLYNVFAQNSSAPNFIAFQLERKNDLASDTDSIFAIGELEAKYNGISQTQKISTWPVSSPKRWSVLLDGYEYADGIKRTLATKVDGAPSSIILLDTGASYAYASQDLVTGLYGSVQGASFDSTKGMWVVPCDQEVNFSLWIGGRKFNWDPLDVVVPSIGDNTTCVGSIIPTSSLSGFDFHAGDVFLRSLYTVFDFGDFDASGKMGDPYVRLWSLINQPTASAEFHQIRGGMAQVYKSSSNADPNAPSATPDVPTNASSDDTVSAEQEMAKNIKTLVSYAPIALGVLGLNALLLVVILSLGLSFICKRKKKRIASRASPAGGLSINSALSRTHSYRQVKGEDVDTPMAQLNFTDDPETPHSMKKSHTSSYYANGDALDSPADAGSPSTIRKSHAHTPSKASGLAQMSHPLSPSKNSTFGDAQAAGIPLPKSATSLVFPGDRPASPTGGSVRRTPSPLALSATKGATDLADVSLIDESLSPSDPQHPATPSIEIAPPQQQQPSRSQEYLAAMEARRAALAGAGDARRNTYHDEQEEPMEPPRRFGAGGDGRRAMSTYYNNGAPANLEPLQVPSRRPPPPPVDSPQDASFQPDETSPLRDNNPSPPPSAGFSSHSQEISMPPGPSRSQEYLAAMEARKAAMTESQDSSQRNSLGPLQPPPRRFNSGDGRRATYNAQPAPGEGDRGTIYFDAPDTPVDSPSSPMYARSGPYSPASPQAPSAHGRTGSTSSMSRGSPLKSSMKSPTRSTFNPAGQPPPVPRSSSHLNPGSSLLPPRRPTDPQHARAGSYAGSSSAPRVPSNMAPPLRSAGWNPRAMPGEEEDLAEQRMDLSFEERANMQADAFGDGQAAPRRPFAPTSAPGYRYSSVQ</sequence>
<comment type="similarity">
    <text evidence="1">Belongs to the peptidase A1 family.</text>
</comment>
<dbReference type="EMBL" id="KN822966">
    <property type="protein sequence ID" value="KIO31051.1"/>
    <property type="molecule type" value="Genomic_DNA"/>
</dbReference>
<dbReference type="Proteomes" id="UP000054248">
    <property type="component" value="Unassembled WGS sequence"/>
</dbReference>
<organism evidence="6 7">
    <name type="scientific">Tulasnella calospora MUT 4182</name>
    <dbReference type="NCBI Taxonomy" id="1051891"/>
    <lineage>
        <taxon>Eukaryota</taxon>
        <taxon>Fungi</taxon>
        <taxon>Dikarya</taxon>
        <taxon>Basidiomycota</taxon>
        <taxon>Agaricomycotina</taxon>
        <taxon>Agaricomycetes</taxon>
        <taxon>Cantharellales</taxon>
        <taxon>Tulasnellaceae</taxon>
        <taxon>Tulasnella</taxon>
    </lineage>
</organism>
<dbReference type="AlphaFoldDB" id="A0A0C3QR06"/>
<feature type="compositionally biased region" description="Low complexity" evidence="2">
    <location>
        <begin position="883"/>
        <end position="906"/>
    </location>
</feature>
<keyword evidence="4" id="KW-0732">Signal</keyword>
<accession>A0A0C3QR06</accession>
<feature type="compositionally biased region" description="Polar residues" evidence="2">
    <location>
        <begin position="582"/>
        <end position="593"/>
    </location>
</feature>
<feature type="region of interest" description="Disordered" evidence="2">
    <location>
        <begin position="513"/>
        <end position="637"/>
    </location>
</feature>
<feature type="compositionally biased region" description="Low complexity" evidence="2">
    <location>
        <begin position="412"/>
        <end position="426"/>
    </location>
</feature>
<feature type="region of interest" description="Disordered" evidence="2">
    <location>
        <begin position="411"/>
        <end position="439"/>
    </location>
</feature>
<dbReference type="HOGENOM" id="CLU_293049_0_0_1"/>
<evidence type="ECO:0000256" key="3">
    <source>
        <dbReference type="SAM" id="Phobius"/>
    </source>
</evidence>
<feature type="compositionally biased region" description="Polar residues" evidence="2">
    <location>
        <begin position="427"/>
        <end position="439"/>
    </location>
</feature>
<feature type="compositionally biased region" description="Low complexity" evidence="2">
    <location>
        <begin position="682"/>
        <end position="696"/>
    </location>
</feature>
<feature type="transmembrane region" description="Helical" evidence="3">
    <location>
        <begin position="453"/>
        <end position="480"/>
    </location>
</feature>
<dbReference type="PANTHER" id="PTHR47966">
    <property type="entry name" value="BETA-SITE APP-CLEAVING ENZYME, ISOFORM A-RELATED"/>
    <property type="match status" value="1"/>
</dbReference>
<reference evidence="6 7" key="1">
    <citation type="submission" date="2014-04" db="EMBL/GenBank/DDBJ databases">
        <authorList>
            <consortium name="DOE Joint Genome Institute"/>
            <person name="Kuo A."/>
            <person name="Girlanda M."/>
            <person name="Perotto S."/>
            <person name="Kohler A."/>
            <person name="Nagy L.G."/>
            <person name="Floudas D."/>
            <person name="Copeland A."/>
            <person name="Barry K.W."/>
            <person name="Cichocki N."/>
            <person name="Veneault-Fourrey C."/>
            <person name="LaButti K."/>
            <person name="Lindquist E.A."/>
            <person name="Lipzen A."/>
            <person name="Lundell T."/>
            <person name="Morin E."/>
            <person name="Murat C."/>
            <person name="Sun H."/>
            <person name="Tunlid A."/>
            <person name="Henrissat B."/>
            <person name="Grigoriev I.V."/>
            <person name="Hibbett D.S."/>
            <person name="Martin F."/>
            <person name="Nordberg H.P."/>
            <person name="Cantor M.N."/>
            <person name="Hua S.X."/>
        </authorList>
    </citation>
    <scope>NUCLEOTIDE SEQUENCE [LARGE SCALE GENOMIC DNA]</scope>
    <source>
        <strain evidence="6 7">MUT 4182</strain>
    </source>
</reference>
<evidence type="ECO:0000256" key="4">
    <source>
        <dbReference type="SAM" id="SignalP"/>
    </source>
</evidence>
<dbReference type="STRING" id="1051891.A0A0C3QR06"/>
<keyword evidence="7" id="KW-1185">Reference proteome</keyword>
<evidence type="ECO:0000259" key="5">
    <source>
        <dbReference type="PROSITE" id="PS51767"/>
    </source>
</evidence>
<dbReference type="InterPro" id="IPR033121">
    <property type="entry name" value="PEPTIDASE_A1"/>
</dbReference>
<feature type="compositionally biased region" description="Polar residues" evidence="2">
    <location>
        <begin position="908"/>
        <end position="922"/>
    </location>
</feature>
<dbReference type="Pfam" id="PF00026">
    <property type="entry name" value="Asp"/>
    <property type="match status" value="1"/>
</dbReference>
<feature type="compositionally biased region" description="Polar residues" evidence="2">
    <location>
        <begin position="814"/>
        <end position="826"/>
    </location>
</feature>
<feature type="signal peptide" evidence="4">
    <location>
        <begin position="1"/>
        <end position="17"/>
    </location>
</feature>
<keyword evidence="3" id="KW-1133">Transmembrane helix</keyword>
<feature type="compositionally biased region" description="Basic and acidic residues" evidence="2">
    <location>
        <begin position="994"/>
        <end position="1006"/>
    </location>
</feature>
<dbReference type="Gene3D" id="2.40.70.10">
    <property type="entry name" value="Acid Proteases"/>
    <property type="match status" value="2"/>
</dbReference>
<dbReference type="SUPFAM" id="SSF50630">
    <property type="entry name" value="Acid proteases"/>
    <property type="match status" value="1"/>
</dbReference>
<keyword evidence="3" id="KW-0812">Transmembrane</keyword>
<dbReference type="PRINTS" id="PR00792">
    <property type="entry name" value="PEPSIN"/>
</dbReference>
<dbReference type="InterPro" id="IPR021109">
    <property type="entry name" value="Peptidase_aspartic_dom_sf"/>
</dbReference>
<feature type="compositionally biased region" description="Polar residues" evidence="2">
    <location>
        <begin position="760"/>
        <end position="774"/>
    </location>
</feature>
<feature type="domain" description="Peptidase A1" evidence="5">
    <location>
        <begin position="60"/>
        <end position="378"/>
    </location>
</feature>
<feature type="region of interest" description="Disordered" evidence="2">
    <location>
        <begin position="650"/>
        <end position="1038"/>
    </location>
</feature>
<keyword evidence="3" id="KW-0472">Membrane</keyword>
<evidence type="ECO:0000256" key="1">
    <source>
        <dbReference type="ARBA" id="ARBA00007447"/>
    </source>
</evidence>
<protein>
    <recommendedName>
        <fullName evidence="5">Peptidase A1 domain-containing protein</fullName>
    </recommendedName>
</protein>
<dbReference type="InterPro" id="IPR034164">
    <property type="entry name" value="Pepsin-like_dom"/>
</dbReference>
<gene>
    <name evidence="6" type="ORF">M407DRAFT_221536</name>
</gene>
<feature type="chain" id="PRO_5002168791" description="Peptidase A1 domain-containing protein" evidence="4">
    <location>
        <begin position="18"/>
        <end position="1038"/>
    </location>
</feature>
<dbReference type="GO" id="GO:0004190">
    <property type="term" value="F:aspartic-type endopeptidase activity"/>
    <property type="evidence" value="ECO:0007669"/>
    <property type="project" value="InterPro"/>
</dbReference>
<proteinExistence type="inferred from homology"/>
<reference evidence="7" key="2">
    <citation type="submission" date="2015-01" db="EMBL/GenBank/DDBJ databases">
        <title>Evolutionary Origins and Diversification of the Mycorrhizal Mutualists.</title>
        <authorList>
            <consortium name="DOE Joint Genome Institute"/>
            <consortium name="Mycorrhizal Genomics Consortium"/>
            <person name="Kohler A."/>
            <person name="Kuo A."/>
            <person name="Nagy L.G."/>
            <person name="Floudas D."/>
            <person name="Copeland A."/>
            <person name="Barry K.W."/>
            <person name="Cichocki N."/>
            <person name="Veneault-Fourrey C."/>
            <person name="LaButti K."/>
            <person name="Lindquist E.A."/>
            <person name="Lipzen A."/>
            <person name="Lundell T."/>
            <person name="Morin E."/>
            <person name="Murat C."/>
            <person name="Riley R."/>
            <person name="Ohm R."/>
            <person name="Sun H."/>
            <person name="Tunlid A."/>
            <person name="Henrissat B."/>
            <person name="Grigoriev I.V."/>
            <person name="Hibbett D.S."/>
            <person name="Martin F."/>
        </authorList>
    </citation>
    <scope>NUCLEOTIDE SEQUENCE [LARGE SCALE GENOMIC DNA]</scope>
    <source>
        <strain evidence="7">MUT 4182</strain>
    </source>
</reference>
<dbReference type="CDD" id="cd05471">
    <property type="entry name" value="pepsin_like"/>
    <property type="match status" value="1"/>
</dbReference>